<evidence type="ECO:0000256" key="4">
    <source>
        <dbReference type="ARBA" id="ARBA00023136"/>
    </source>
</evidence>
<reference evidence="6 7" key="1">
    <citation type="submission" date="2024-06" db="EMBL/GenBank/DDBJ databases">
        <authorList>
            <person name="Kim D.-U."/>
        </authorList>
    </citation>
    <scope>NUCLEOTIDE SEQUENCE [LARGE SCALE GENOMIC DNA]</scope>
    <source>
        <strain evidence="6 7">KACC15460</strain>
    </source>
</reference>
<protein>
    <submittedName>
        <fullName evidence="6">Bile acid:sodium symporter family protein</fullName>
    </submittedName>
</protein>
<accession>A0ABV2DH05</accession>
<evidence type="ECO:0000313" key="6">
    <source>
        <dbReference type="EMBL" id="MET2829332.1"/>
    </source>
</evidence>
<comment type="subcellular location">
    <subcellularLocation>
        <location evidence="1">Membrane</location>
        <topology evidence="1">Multi-pass membrane protein</topology>
    </subcellularLocation>
</comment>
<dbReference type="Pfam" id="PF01758">
    <property type="entry name" value="SBF"/>
    <property type="match status" value="1"/>
</dbReference>
<dbReference type="InterPro" id="IPR004710">
    <property type="entry name" value="Bilac:Na_transpt"/>
</dbReference>
<dbReference type="PANTHER" id="PTHR10361:SF24">
    <property type="entry name" value="P3 PROTEIN"/>
    <property type="match status" value="1"/>
</dbReference>
<feature type="transmembrane region" description="Helical" evidence="5">
    <location>
        <begin position="40"/>
        <end position="62"/>
    </location>
</feature>
<dbReference type="InterPro" id="IPR002657">
    <property type="entry name" value="BilAc:Na_symport/Acr3"/>
</dbReference>
<evidence type="ECO:0000256" key="3">
    <source>
        <dbReference type="ARBA" id="ARBA00022989"/>
    </source>
</evidence>
<feature type="transmembrane region" description="Helical" evidence="5">
    <location>
        <begin position="197"/>
        <end position="223"/>
    </location>
</feature>
<evidence type="ECO:0000256" key="1">
    <source>
        <dbReference type="ARBA" id="ARBA00004141"/>
    </source>
</evidence>
<keyword evidence="2 5" id="KW-0812">Transmembrane</keyword>
<name>A0ABV2DH05_9HYPH</name>
<dbReference type="Gene3D" id="1.20.1530.20">
    <property type="match status" value="1"/>
</dbReference>
<organism evidence="6 7">
    <name type="scientific">Mesorhizobium shangrilense</name>
    <dbReference type="NCBI Taxonomy" id="460060"/>
    <lineage>
        <taxon>Bacteria</taxon>
        <taxon>Pseudomonadati</taxon>
        <taxon>Pseudomonadota</taxon>
        <taxon>Alphaproteobacteria</taxon>
        <taxon>Hyphomicrobiales</taxon>
        <taxon>Phyllobacteriaceae</taxon>
        <taxon>Mesorhizobium</taxon>
    </lineage>
</organism>
<comment type="caution">
    <text evidence="6">The sequence shown here is derived from an EMBL/GenBank/DDBJ whole genome shotgun (WGS) entry which is preliminary data.</text>
</comment>
<dbReference type="RefSeq" id="WP_354461279.1">
    <property type="nucleotide sequence ID" value="NZ_JBEWSZ010000001.1"/>
</dbReference>
<keyword evidence="7" id="KW-1185">Reference proteome</keyword>
<proteinExistence type="predicted"/>
<feature type="transmembrane region" description="Helical" evidence="5">
    <location>
        <begin position="230"/>
        <end position="250"/>
    </location>
</feature>
<dbReference type="Proteomes" id="UP001548832">
    <property type="component" value="Unassembled WGS sequence"/>
</dbReference>
<feature type="transmembrane region" description="Helical" evidence="5">
    <location>
        <begin position="139"/>
        <end position="158"/>
    </location>
</feature>
<gene>
    <name evidence="6" type="ORF">ABVQ20_20390</name>
</gene>
<evidence type="ECO:0000256" key="5">
    <source>
        <dbReference type="SAM" id="Phobius"/>
    </source>
</evidence>
<feature type="transmembrane region" description="Helical" evidence="5">
    <location>
        <begin position="100"/>
        <end position="127"/>
    </location>
</feature>
<dbReference type="EMBL" id="JBEWSZ010000001">
    <property type="protein sequence ID" value="MET2829332.1"/>
    <property type="molecule type" value="Genomic_DNA"/>
</dbReference>
<feature type="transmembrane region" description="Helical" evidence="5">
    <location>
        <begin position="6"/>
        <end position="28"/>
    </location>
</feature>
<keyword evidence="4 5" id="KW-0472">Membrane</keyword>
<evidence type="ECO:0000256" key="2">
    <source>
        <dbReference type="ARBA" id="ARBA00022692"/>
    </source>
</evidence>
<feature type="transmembrane region" description="Helical" evidence="5">
    <location>
        <begin position="262"/>
        <end position="282"/>
    </location>
</feature>
<feature type="transmembrane region" description="Helical" evidence="5">
    <location>
        <begin position="68"/>
        <end position="88"/>
    </location>
</feature>
<dbReference type="InterPro" id="IPR038770">
    <property type="entry name" value="Na+/solute_symporter_sf"/>
</dbReference>
<keyword evidence="3 5" id="KW-1133">Transmembrane helix</keyword>
<evidence type="ECO:0000313" key="7">
    <source>
        <dbReference type="Proteomes" id="UP001548832"/>
    </source>
</evidence>
<sequence>MQSSATFNIFLPVALVIIMLGLGLSLKLQDFSRIVSRPKAILVALVVQILLLPAICFGIVSVSALPPAMAVGMMLLAASPGGPSAVLYTHLAKGDTALSLTLTAINSLVALVSVPLITNFSLLHFYGAGQVIPLQIEKFLQFFALALVPASIGIAIQHRYPALADRMESPVKLLAMLFLAVVVLFAVIGQWDLIVTWGPIVGLAALAYNLASMAVGYAVPLLLRFERRQAIAIAMATVIHNAAFVITLALSEYLLNNAEMAVPPALYALIAYITAGVFVFVLNRSGRYARSTARSDRNAA</sequence>
<feature type="transmembrane region" description="Helical" evidence="5">
    <location>
        <begin position="170"/>
        <end position="191"/>
    </location>
</feature>
<dbReference type="PANTHER" id="PTHR10361">
    <property type="entry name" value="SODIUM-BILE ACID COTRANSPORTER"/>
    <property type="match status" value="1"/>
</dbReference>